<reference evidence="2" key="2">
    <citation type="submission" date="2020-04" db="EMBL/GenBank/DDBJ databases">
        <authorList>
            <consortium name="NCBI Genome Project"/>
        </authorList>
    </citation>
    <scope>NUCLEOTIDE SEQUENCE</scope>
    <source>
        <strain evidence="2">CBS 342.82</strain>
    </source>
</reference>
<dbReference type="Proteomes" id="UP000504637">
    <property type="component" value="Unplaced"/>
</dbReference>
<protein>
    <submittedName>
        <fullName evidence="2">Uncharacterized protein</fullName>
    </submittedName>
</protein>
<reference evidence="2" key="3">
    <citation type="submission" date="2025-08" db="UniProtKB">
        <authorList>
            <consortium name="RefSeq"/>
        </authorList>
    </citation>
    <scope>IDENTIFICATION</scope>
    <source>
        <strain evidence="2">CBS 342.82</strain>
    </source>
</reference>
<gene>
    <name evidence="2" type="ORF">K489DRAFT_384515</name>
</gene>
<keyword evidence="1" id="KW-1185">Reference proteome</keyword>
<dbReference type="AlphaFoldDB" id="A0A6J3LTR2"/>
<evidence type="ECO:0000313" key="2">
    <source>
        <dbReference type="RefSeq" id="XP_033456054.1"/>
    </source>
</evidence>
<accession>A0A6J3LTR2</accession>
<name>A0A6J3LTR2_9PEZI</name>
<sequence length="106" mass="11303">MPTTHLGCSGILRVCSATDLGVGALGIATAHSPLQKHRFLVAIGMPSKRLSTALPMRDKADCVKPKRRSLARELVGLVWIAPHVHHSRHQSLCTAVVEAIDPAGVL</sequence>
<proteinExistence type="predicted"/>
<dbReference type="GeneID" id="54363676"/>
<organism evidence="2">
    <name type="scientific">Dissoconium aciculare CBS 342.82</name>
    <dbReference type="NCBI Taxonomy" id="1314786"/>
    <lineage>
        <taxon>Eukaryota</taxon>
        <taxon>Fungi</taxon>
        <taxon>Dikarya</taxon>
        <taxon>Ascomycota</taxon>
        <taxon>Pezizomycotina</taxon>
        <taxon>Dothideomycetes</taxon>
        <taxon>Dothideomycetidae</taxon>
        <taxon>Mycosphaerellales</taxon>
        <taxon>Dissoconiaceae</taxon>
        <taxon>Dissoconium</taxon>
    </lineage>
</organism>
<evidence type="ECO:0000313" key="1">
    <source>
        <dbReference type="Proteomes" id="UP000504637"/>
    </source>
</evidence>
<reference evidence="2" key="1">
    <citation type="submission" date="2020-01" db="EMBL/GenBank/DDBJ databases">
        <authorList>
            <consortium name="DOE Joint Genome Institute"/>
            <person name="Haridas S."/>
            <person name="Albert R."/>
            <person name="Binder M."/>
            <person name="Bloem J."/>
            <person name="Labutti K."/>
            <person name="Salamov A."/>
            <person name="Andreopoulos B."/>
            <person name="Baker S.E."/>
            <person name="Barry K."/>
            <person name="Bills G."/>
            <person name="Bluhm B.H."/>
            <person name="Cannon C."/>
            <person name="Castanera R."/>
            <person name="Culley D.E."/>
            <person name="Daum C."/>
            <person name="Ezra D."/>
            <person name="Gonzalez J.B."/>
            <person name="Henrissat B."/>
            <person name="Kuo A."/>
            <person name="Liang C."/>
            <person name="Lipzen A."/>
            <person name="Lutzoni F."/>
            <person name="Magnuson J."/>
            <person name="Mondo S."/>
            <person name="Nolan M."/>
            <person name="Ohm R."/>
            <person name="Pangilinan J."/>
            <person name="Park H.-J."/>
            <person name="Ramirez L."/>
            <person name="Alfaro M."/>
            <person name="Sun H."/>
            <person name="Tritt A."/>
            <person name="Yoshinaga Y."/>
            <person name="Zwiers L.-H."/>
            <person name="Turgeon B.G."/>
            <person name="Goodwin S.B."/>
            <person name="Spatafora J.W."/>
            <person name="Crous P.W."/>
            <person name="Grigoriev I.V."/>
        </authorList>
    </citation>
    <scope>NUCLEOTIDE SEQUENCE</scope>
    <source>
        <strain evidence="2">CBS 342.82</strain>
    </source>
</reference>
<dbReference type="RefSeq" id="XP_033456054.1">
    <property type="nucleotide sequence ID" value="XM_033605876.1"/>
</dbReference>